<dbReference type="GeneID" id="33936996"/>
<protein>
    <submittedName>
        <fullName evidence="2">Uncharacterized protein</fullName>
    </submittedName>
</protein>
<evidence type="ECO:0000256" key="1">
    <source>
        <dbReference type="SAM" id="MobiDB-lite"/>
    </source>
</evidence>
<dbReference type="Proteomes" id="UP000078397">
    <property type="component" value="Unassembled WGS sequence"/>
</dbReference>
<feature type="region of interest" description="Disordered" evidence="1">
    <location>
        <begin position="104"/>
        <end position="123"/>
    </location>
</feature>
<evidence type="ECO:0000313" key="2">
    <source>
        <dbReference type="EMBL" id="OWT42719.1"/>
    </source>
</evidence>
<reference evidence="2 3" key="1">
    <citation type="journal article" date="2016" name="PLoS Pathog.">
        <title>Biosynthesis of antibiotic leucinostatins in bio-control fungus Purpureocillium lilacinum and their inhibition on phytophthora revealed by genome mining.</title>
        <authorList>
            <person name="Wang G."/>
            <person name="Liu Z."/>
            <person name="Lin R."/>
            <person name="Li E."/>
            <person name="Mao Z."/>
            <person name="Ling J."/>
            <person name="Yang Y."/>
            <person name="Yin W.B."/>
            <person name="Xie B."/>
        </authorList>
    </citation>
    <scope>NUCLEOTIDE SEQUENCE [LARGE SCALE GENOMIC DNA]</scope>
    <source>
        <strain evidence="2">170</strain>
    </source>
</reference>
<name>A0A219AQ31_METCM</name>
<keyword evidence="3" id="KW-1185">Reference proteome</keyword>
<evidence type="ECO:0000313" key="3">
    <source>
        <dbReference type="Proteomes" id="UP000078397"/>
    </source>
</evidence>
<proteinExistence type="predicted"/>
<sequence>MFSGVLSFSAHSLFSHALLCGKSSGGQISTFQVTNITPPGKSASWLSTNGGRAAVRNRAGLAGQSWTSGRVAADFSSGVKPMPSQGMAAYRRARKAGCSKHERVVPPALDSGSTGGAQQTVRRCSEC</sequence>
<dbReference type="EMBL" id="LSBJ02000007">
    <property type="protein sequence ID" value="OWT42719.1"/>
    <property type="molecule type" value="Genomic_DNA"/>
</dbReference>
<dbReference type="RefSeq" id="XP_022285200.1">
    <property type="nucleotide sequence ID" value="XM_022429788.1"/>
</dbReference>
<dbReference type="KEGG" id="pchm:VFPPC_18132"/>
<comment type="caution">
    <text evidence="2">The sequence shown here is derived from an EMBL/GenBank/DDBJ whole genome shotgun (WGS) entry which is preliminary data.</text>
</comment>
<gene>
    <name evidence="2" type="ORF">VFPPC_18132</name>
</gene>
<organism evidence="2 3">
    <name type="scientific">Pochonia chlamydosporia 170</name>
    <dbReference type="NCBI Taxonomy" id="1380566"/>
    <lineage>
        <taxon>Eukaryota</taxon>
        <taxon>Fungi</taxon>
        <taxon>Dikarya</taxon>
        <taxon>Ascomycota</taxon>
        <taxon>Pezizomycotina</taxon>
        <taxon>Sordariomycetes</taxon>
        <taxon>Hypocreomycetidae</taxon>
        <taxon>Hypocreales</taxon>
        <taxon>Clavicipitaceae</taxon>
        <taxon>Pochonia</taxon>
    </lineage>
</organism>
<accession>A0A219AQ31</accession>
<dbReference type="AlphaFoldDB" id="A0A219AQ31"/>